<dbReference type="EMBL" id="MHNL01000001">
    <property type="protein sequence ID" value="OGZ46251.1"/>
    <property type="molecule type" value="Genomic_DNA"/>
</dbReference>
<dbReference type="InterPro" id="IPR027417">
    <property type="entry name" value="P-loop_NTPase"/>
</dbReference>
<evidence type="ECO:0000259" key="4">
    <source>
        <dbReference type="PROSITE" id="PS00662"/>
    </source>
</evidence>
<evidence type="ECO:0000256" key="1">
    <source>
        <dbReference type="ARBA" id="ARBA00006611"/>
    </source>
</evidence>
<comment type="similarity">
    <text evidence="1">Belongs to the GSP E family.</text>
</comment>
<evidence type="ECO:0000256" key="2">
    <source>
        <dbReference type="ARBA" id="ARBA00022741"/>
    </source>
</evidence>
<dbReference type="Gene3D" id="3.40.50.300">
    <property type="entry name" value="P-loop containing nucleotide triphosphate hydrolases"/>
    <property type="match status" value="1"/>
</dbReference>
<dbReference type="PROSITE" id="PS00662">
    <property type="entry name" value="T2SP_E"/>
    <property type="match status" value="1"/>
</dbReference>
<dbReference type="Proteomes" id="UP000177785">
    <property type="component" value="Unassembled WGS sequence"/>
</dbReference>
<dbReference type="PANTHER" id="PTHR30258">
    <property type="entry name" value="TYPE II SECRETION SYSTEM PROTEIN GSPE-RELATED"/>
    <property type="match status" value="1"/>
</dbReference>
<evidence type="ECO:0000313" key="6">
    <source>
        <dbReference type="Proteomes" id="UP000177785"/>
    </source>
</evidence>
<name>A0A1G2G8N0_9BACT</name>
<gene>
    <name evidence="5" type="ORF">A2756_06310</name>
</gene>
<feature type="domain" description="Bacterial type II secretion system protein E" evidence="4">
    <location>
        <begin position="261"/>
        <end position="275"/>
    </location>
</feature>
<proteinExistence type="inferred from homology"/>
<dbReference type="GO" id="GO:0005886">
    <property type="term" value="C:plasma membrane"/>
    <property type="evidence" value="ECO:0007669"/>
    <property type="project" value="TreeGrafter"/>
</dbReference>
<evidence type="ECO:0000256" key="3">
    <source>
        <dbReference type="ARBA" id="ARBA00022840"/>
    </source>
</evidence>
<reference evidence="5 6" key="1">
    <citation type="journal article" date="2016" name="Nat. Commun.">
        <title>Thousands of microbial genomes shed light on interconnected biogeochemical processes in an aquifer system.</title>
        <authorList>
            <person name="Anantharaman K."/>
            <person name="Brown C.T."/>
            <person name="Hug L.A."/>
            <person name="Sharon I."/>
            <person name="Castelle C.J."/>
            <person name="Probst A.J."/>
            <person name="Thomas B.C."/>
            <person name="Singh A."/>
            <person name="Wilkins M.J."/>
            <person name="Karaoz U."/>
            <person name="Brodie E.L."/>
            <person name="Williams K.H."/>
            <person name="Hubbard S.S."/>
            <person name="Banfield J.F."/>
        </authorList>
    </citation>
    <scope>NUCLEOTIDE SEQUENCE [LARGE SCALE GENOMIC DNA]</scope>
</reference>
<dbReference type="Gene3D" id="3.30.450.90">
    <property type="match status" value="1"/>
</dbReference>
<keyword evidence="3" id="KW-0067">ATP-binding</keyword>
<sequence>MHSLEKAWERYKEAHRAKAVQIGVVELAPEILDQIDQTVKHTKDLTQTLEPYVVSEETEKVTQSLEIILASALHLDASDIHIQPSEANARLRLRLDGVLQDIIFFNLRTYHLLLSRIKLLSGIKLNVHDRAQDGRYTVRLKDQDMEVRTSMLPEPYGESIVMRLLNPKEISIGLEDLGMQKPVFDLMVKELEKPNGMILNTGPTGSGKTTTLYSFLKRISTPDINIVTIEDPIEYHLKGVTQTQVDKDRGYSFDNGLRSILRQDPDVILVGEIRDYETAEIAMHAALTGHLVFSTLHTNDAAGTIPRLIDLGIKPNIIAPAINVAMAQRLVRRLCTYCREESKLAGEELAFIELHLKTLPKIYEKPDFTSTTVWHEKGCEKCNYTGFQGRIGIFEVFIIDDLLERLILEDPSEARVRKAAEDQSMLTMQQDGILKIFKGITSFAEVERVTGE</sequence>
<comment type="caution">
    <text evidence="5">The sequence shown here is derived from an EMBL/GenBank/DDBJ whole genome shotgun (WGS) entry which is preliminary data.</text>
</comment>
<dbReference type="Pfam" id="PF00437">
    <property type="entry name" value="T2SSE"/>
    <property type="match status" value="1"/>
</dbReference>
<dbReference type="CDD" id="cd01129">
    <property type="entry name" value="PulE-GspE-like"/>
    <property type="match status" value="1"/>
</dbReference>
<organism evidence="5 6">
    <name type="scientific">Candidatus Ryanbacteria bacterium RIFCSPHIGHO2_01_FULL_48_27</name>
    <dbReference type="NCBI Taxonomy" id="1802115"/>
    <lineage>
        <taxon>Bacteria</taxon>
        <taxon>Candidatus Ryaniibacteriota</taxon>
    </lineage>
</organism>
<dbReference type="InterPro" id="IPR001482">
    <property type="entry name" value="T2SS/T4SS_dom"/>
</dbReference>
<dbReference type="PANTHER" id="PTHR30258:SF3">
    <property type="entry name" value="SLL1921 PROTEIN"/>
    <property type="match status" value="1"/>
</dbReference>
<keyword evidence="2" id="KW-0547">Nucleotide-binding</keyword>
<evidence type="ECO:0000313" key="5">
    <source>
        <dbReference type="EMBL" id="OGZ46251.1"/>
    </source>
</evidence>
<dbReference type="STRING" id="1802115.A2756_06310"/>
<accession>A0A1G2G8N0</accession>
<dbReference type="GO" id="GO:0005524">
    <property type="term" value="F:ATP binding"/>
    <property type="evidence" value="ECO:0007669"/>
    <property type="project" value="UniProtKB-KW"/>
</dbReference>
<dbReference type="GO" id="GO:0016887">
    <property type="term" value="F:ATP hydrolysis activity"/>
    <property type="evidence" value="ECO:0007669"/>
    <property type="project" value="TreeGrafter"/>
</dbReference>
<protein>
    <recommendedName>
        <fullName evidence="4">Bacterial type II secretion system protein E domain-containing protein</fullName>
    </recommendedName>
</protein>
<dbReference type="SUPFAM" id="SSF52540">
    <property type="entry name" value="P-loop containing nucleoside triphosphate hydrolases"/>
    <property type="match status" value="1"/>
</dbReference>
<dbReference type="AlphaFoldDB" id="A0A1G2G8N0"/>